<accession>A0ABN5AGT6</accession>
<evidence type="ECO:0000313" key="8">
    <source>
        <dbReference type="Proteomes" id="UP000196877"/>
    </source>
</evidence>
<dbReference type="InterPro" id="IPR004633">
    <property type="entry name" value="NaPi_cotrn-rel/YqeW-like"/>
</dbReference>
<keyword evidence="3 6" id="KW-0812">Transmembrane</keyword>
<organism evidence="7 8">
    <name type="scientific">Bacillus sonorensis</name>
    <dbReference type="NCBI Taxonomy" id="119858"/>
    <lineage>
        <taxon>Bacteria</taxon>
        <taxon>Bacillati</taxon>
        <taxon>Bacillota</taxon>
        <taxon>Bacilli</taxon>
        <taxon>Bacillales</taxon>
        <taxon>Bacillaceae</taxon>
        <taxon>Bacillus</taxon>
    </lineage>
</organism>
<dbReference type="Pfam" id="PF02690">
    <property type="entry name" value="Na_Pi_cotrans"/>
    <property type="match status" value="2"/>
</dbReference>
<keyword evidence="2" id="KW-1003">Cell membrane</keyword>
<proteinExistence type="predicted"/>
<evidence type="ECO:0000256" key="5">
    <source>
        <dbReference type="ARBA" id="ARBA00023136"/>
    </source>
</evidence>
<evidence type="ECO:0000256" key="2">
    <source>
        <dbReference type="ARBA" id="ARBA00022475"/>
    </source>
</evidence>
<feature type="transmembrane region" description="Helical" evidence="6">
    <location>
        <begin position="196"/>
        <end position="220"/>
    </location>
</feature>
<protein>
    <recommendedName>
        <fullName evidence="9">Na/Pi cotransporter family protein</fullName>
    </recommendedName>
</protein>
<evidence type="ECO:0000313" key="7">
    <source>
        <dbReference type="EMBL" id="ASB88309.1"/>
    </source>
</evidence>
<sequence>MFYCLVIISAACLYTYTKEAHFENLMIMFILFVFLIVLFLAGMNMLRKGLISLTFEKIEKRLLLFTDHPLKAFLVSIVFTGILQSSSAFMVIVIGFVSVGALSFKRSIPLILGTNIGSTFTTEFLAVKLELLIVVLAAGGALLLITRKSPFRHVGLSMIGLGVIFFCINGFSRLAVPLSRLESGAYIVNLVEHSSFYALIIGTVLTAIIHSSSACVGILMSFMDQGVVGLTEAMSVVLGSNIGTCITAVMASVKGGAAARQTAYAHVVFNLIGAAAVYPALSSITGLVAGLSASPAQQIAHFSLLFNVVTAVLFLPLTNVFHSFIMFLVPNRNR</sequence>
<comment type="subcellular location">
    <subcellularLocation>
        <location evidence="1">Cell membrane</location>
        <topology evidence="1">Multi-pass membrane protein</topology>
    </subcellularLocation>
</comment>
<evidence type="ECO:0008006" key="9">
    <source>
        <dbReference type="Google" id="ProtNLM"/>
    </source>
</evidence>
<feature type="transmembrane region" description="Helical" evidence="6">
    <location>
        <begin position="156"/>
        <end position="176"/>
    </location>
</feature>
<keyword evidence="5 6" id="KW-0472">Membrane</keyword>
<feature type="transmembrane region" description="Helical" evidence="6">
    <location>
        <begin position="227"/>
        <end position="251"/>
    </location>
</feature>
<feature type="transmembrane region" description="Helical" evidence="6">
    <location>
        <begin position="27"/>
        <end position="51"/>
    </location>
</feature>
<dbReference type="PANTHER" id="PTHR10010">
    <property type="entry name" value="SOLUTE CARRIER FAMILY 34 SODIUM PHOSPHATE , MEMBER 2-RELATED"/>
    <property type="match status" value="1"/>
</dbReference>
<evidence type="ECO:0000256" key="1">
    <source>
        <dbReference type="ARBA" id="ARBA00004651"/>
    </source>
</evidence>
<keyword evidence="8" id="KW-1185">Reference proteome</keyword>
<reference evidence="7 8" key="1">
    <citation type="submission" date="2017-06" db="EMBL/GenBank/DDBJ databases">
        <title>Genome sequence of Bacillus sonorensis strain SRCM101395.</title>
        <authorList>
            <person name="Cho S.H."/>
        </authorList>
    </citation>
    <scope>NUCLEOTIDE SEQUENCE [LARGE SCALE GENOMIC DNA]</scope>
    <source>
        <strain evidence="7 8">SRCM101395</strain>
    </source>
</reference>
<evidence type="ECO:0000256" key="4">
    <source>
        <dbReference type="ARBA" id="ARBA00022989"/>
    </source>
</evidence>
<dbReference type="InterPro" id="IPR003841">
    <property type="entry name" value="Na/Pi_transpt"/>
</dbReference>
<feature type="transmembrane region" description="Helical" evidence="6">
    <location>
        <begin position="72"/>
        <end position="104"/>
    </location>
</feature>
<evidence type="ECO:0000256" key="6">
    <source>
        <dbReference type="SAM" id="Phobius"/>
    </source>
</evidence>
<dbReference type="NCBIfam" id="NF037997">
    <property type="entry name" value="Na_Pi_symport"/>
    <property type="match status" value="1"/>
</dbReference>
<gene>
    <name evidence="7" type="ORF">S101395_01800</name>
</gene>
<feature type="transmembrane region" description="Helical" evidence="6">
    <location>
        <begin position="304"/>
        <end position="329"/>
    </location>
</feature>
<dbReference type="EMBL" id="CP021920">
    <property type="protein sequence ID" value="ASB88309.1"/>
    <property type="molecule type" value="Genomic_DNA"/>
</dbReference>
<dbReference type="NCBIfam" id="TIGR00704">
    <property type="entry name" value="NaPi_cotrn_rel"/>
    <property type="match status" value="1"/>
</dbReference>
<feature type="transmembrane region" description="Helical" evidence="6">
    <location>
        <begin position="124"/>
        <end position="144"/>
    </location>
</feature>
<feature type="transmembrane region" description="Helical" evidence="6">
    <location>
        <begin position="263"/>
        <end position="292"/>
    </location>
</feature>
<evidence type="ECO:0000256" key="3">
    <source>
        <dbReference type="ARBA" id="ARBA00022692"/>
    </source>
</evidence>
<name>A0ABN5AGT6_9BACI</name>
<keyword evidence="4 6" id="KW-1133">Transmembrane helix</keyword>
<dbReference type="PANTHER" id="PTHR10010:SF46">
    <property type="entry name" value="SODIUM-DEPENDENT PHOSPHATE TRANSPORT PROTEIN 2B"/>
    <property type="match status" value="1"/>
</dbReference>
<dbReference type="Proteomes" id="UP000196877">
    <property type="component" value="Chromosome"/>
</dbReference>